<dbReference type="RefSeq" id="WP_251584935.1">
    <property type="nucleotide sequence ID" value="NZ_JBHTKX010000001.1"/>
</dbReference>
<reference evidence="2" key="1">
    <citation type="journal article" date="2019" name="Int. J. Syst. Evol. Microbiol.">
        <title>The Global Catalogue of Microorganisms (GCM) 10K type strain sequencing project: providing services to taxonomists for standard genome sequencing and annotation.</title>
        <authorList>
            <consortium name="The Broad Institute Genomics Platform"/>
            <consortium name="The Broad Institute Genome Sequencing Center for Infectious Disease"/>
            <person name="Wu L."/>
            <person name="Ma J."/>
        </authorList>
    </citation>
    <scope>NUCLEOTIDE SEQUENCE [LARGE SCALE GENOMIC DNA]</scope>
    <source>
        <strain evidence="2">CCUG 53519</strain>
    </source>
</reference>
<comment type="caution">
    <text evidence="1">The sequence shown here is derived from an EMBL/GenBank/DDBJ whole genome shotgun (WGS) entry which is preliminary data.</text>
</comment>
<evidence type="ECO:0000313" key="1">
    <source>
        <dbReference type="EMBL" id="MFD1126621.1"/>
    </source>
</evidence>
<dbReference type="EMBL" id="JBHTKX010000001">
    <property type="protein sequence ID" value="MFD1126621.1"/>
    <property type="molecule type" value="Genomic_DNA"/>
</dbReference>
<gene>
    <name evidence="1" type="ORF">ACFQ3J_00335</name>
</gene>
<name>A0ABW3PXI1_9BACL</name>
<keyword evidence="2" id="KW-1185">Reference proteome</keyword>
<evidence type="ECO:0000313" key="2">
    <source>
        <dbReference type="Proteomes" id="UP001597169"/>
    </source>
</evidence>
<sequence length="93" mass="10647">MKYRKKPVVIEAFVYGTSRPDWFDDAVSADTIRTYKSSPDEGPFVRGQGLYCIIKTLEGSMRADEGDYIIQGVDGEIYPCKAYIFEQTYEKVE</sequence>
<protein>
    <recommendedName>
        <fullName evidence="3">Phage protein</fullName>
    </recommendedName>
</protein>
<proteinExistence type="predicted"/>
<organism evidence="1 2">
    <name type="scientific">Paenibacillus provencensis</name>
    <dbReference type="NCBI Taxonomy" id="441151"/>
    <lineage>
        <taxon>Bacteria</taxon>
        <taxon>Bacillati</taxon>
        <taxon>Bacillota</taxon>
        <taxon>Bacilli</taxon>
        <taxon>Bacillales</taxon>
        <taxon>Paenibacillaceae</taxon>
        <taxon>Paenibacillus</taxon>
    </lineage>
</organism>
<dbReference type="Proteomes" id="UP001597169">
    <property type="component" value="Unassembled WGS sequence"/>
</dbReference>
<accession>A0ABW3PXI1</accession>
<evidence type="ECO:0008006" key="3">
    <source>
        <dbReference type="Google" id="ProtNLM"/>
    </source>
</evidence>